<reference evidence="10" key="1">
    <citation type="submission" date="2022-09" db="EMBL/GenBank/DDBJ databases">
        <title>Diversity of Dellaglioa algida.</title>
        <authorList>
            <person name="Matthias E."/>
            <person name="Werum V."/>
        </authorList>
    </citation>
    <scope>NUCLEOTIDE SEQUENCE</scope>
    <source>
        <strain evidence="10">TMW 2.2523</strain>
    </source>
</reference>
<sequence>MPRGLIIEDDTIISANIVEATTKIMTLEQAFDGEEGLFKASQNIYDIIILDLMLPKISGFDVLKKIREYKIDTAVLILSAKDSVHDKIDGFNLGADDYLAKPFNLNELQMRIKALLKRTMKFEMDSELKYKDMILSDNRTIISGDQSINLPGKEYEFLTYLLENKNTILTKEQIFDRVWGFTSDTSITVVEVYMSNIRKKLKTIGYEKMIRTIRNVGYLVEPDEK</sequence>
<dbReference type="SUPFAM" id="SSF52172">
    <property type="entry name" value="CheY-like"/>
    <property type="match status" value="1"/>
</dbReference>
<gene>
    <name evidence="10" type="ORF">N0K80_01500</name>
</gene>
<dbReference type="RefSeq" id="WP_146342190.1">
    <property type="nucleotide sequence ID" value="NZ_JANXKW010000001.1"/>
</dbReference>
<dbReference type="InterPro" id="IPR036388">
    <property type="entry name" value="WH-like_DNA-bd_sf"/>
</dbReference>
<dbReference type="EMBL" id="JANXLI010000001">
    <property type="protein sequence ID" value="MCZ2490821.1"/>
    <property type="molecule type" value="Genomic_DNA"/>
</dbReference>
<keyword evidence="5" id="KW-0804">Transcription</keyword>
<dbReference type="InterPro" id="IPR001789">
    <property type="entry name" value="Sig_transdc_resp-reg_receiver"/>
</dbReference>
<evidence type="ECO:0000313" key="11">
    <source>
        <dbReference type="Proteomes" id="UP001081467"/>
    </source>
</evidence>
<dbReference type="Gene3D" id="6.10.250.690">
    <property type="match status" value="1"/>
</dbReference>
<evidence type="ECO:0000313" key="10">
    <source>
        <dbReference type="EMBL" id="MCZ2490821.1"/>
    </source>
</evidence>
<organism evidence="10 11">
    <name type="scientific">Dellaglioa carnosa</name>
    <dbReference type="NCBI Taxonomy" id="2995136"/>
    <lineage>
        <taxon>Bacteria</taxon>
        <taxon>Bacillati</taxon>
        <taxon>Bacillota</taxon>
        <taxon>Bacilli</taxon>
        <taxon>Lactobacillales</taxon>
        <taxon>Lactobacillaceae</taxon>
        <taxon>Dellaglioa</taxon>
    </lineage>
</organism>
<proteinExistence type="predicted"/>
<dbReference type="Pfam" id="PF00072">
    <property type="entry name" value="Response_reg"/>
    <property type="match status" value="1"/>
</dbReference>
<keyword evidence="3" id="KW-0805">Transcription regulation</keyword>
<dbReference type="Gene3D" id="1.10.10.10">
    <property type="entry name" value="Winged helix-like DNA-binding domain superfamily/Winged helix DNA-binding domain"/>
    <property type="match status" value="1"/>
</dbReference>
<dbReference type="Proteomes" id="UP001081467">
    <property type="component" value="Unassembled WGS sequence"/>
</dbReference>
<dbReference type="PANTHER" id="PTHR48111:SF22">
    <property type="entry name" value="REGULATOR OF RPOS"/>
    <property type="match status" value="1"/>
</dbReference>
<keyword evidence="1 6" id="KW-0597">Phosphoprotein</keyword>
<evidence type="ECO:0000256" key="5">
    <source>
        <dbReference type="ARBA" id="ARBA00023163"/>
    </source>
</evidence>
<feature type="domain" description="Response regulatory" evidence="8">
    <location>
        <begin position="3"/>
        <end position="116"/>
    </location>
</feature>
<dbReference type="InterPro" id="IPR001867">
    <property type="entry name" value="OmpR/PhoB-type_DNA-bd"/>
</dbReference>
<dbReference type="SMART" id="SM00862">
    <property type="entry name" value="Trans_reg_C"/>
    <property type="match status" value="1"/>
</dbReference>
<dbReference type="InterPro" id="IPR011006">
    <property type="entry name" value="CheY-like_superfamily"/>
</dbReference>
<dbReference type="CDD" id="cd00383">
    <property type="entry name" value="trans_reg_C"/>
    <property type="match status" value="1"/>
</dbReference>
<evidence type="ECO:0000256" key="7">
    <source>
        <dbReference type="PROSITE-ProRule" id="PRU01091"/>
    </source>
</evidence>
<feature type="DNA-binding region" description="OmpR/PhoB-type" evidence="7">
    <location>
        <begin position="119"/>
        <end position="222"/>
    </location>
</feature>
<keyword evidence="4 7" id="KW-0238">DNA-binding</keyword>
<evidence type="ECO:0000256" key="6">
    <source>
        <dbReference type="PROSITE-ProRule" id="PRU00169"/>
    </source>
</evidence>
<dbReference type="Gene3D" id="3.40.50.2300">
    <property type="match status" value="1"/>
</dbReference>
<keyword evidence="11" id="KW-1185">Reference proteome</keyword>
<evidence type="ECO:0000256" key="4">
    <source>
        <dbReference type="ARBA" id="ARBA00023125"/>
    </source>
</evidence>
<evidence type="ECO:0000256" key="3">
    <source>
        <dbReference type="ARBA" id="ARBA00023015"/>
    </source>
</evidence>
<feature type="domain" description="OmpR/PhoB-type" evidence="9">
    <location>
        <begin position="119"/>
        <end position="222"/>
    </location>
</feature>
<dbReference type="PANTHER" id="PTHR48111">
    <property type="entry name" value="REGULATOR OF RPOS"/>
    <property type="match status" value="1"/>
</dbReference>
<evidence type="ECO:0000259" key="9">
    <source>
        <dbReference type="PROSITE" id="PS51755"/>
    </source>
</evidence>
<accession>A0ABT4JLH3</accession>
<dbReference type="SMART" id="SM00448">
    <property type="entry name" value="REC"/>
    <property type="match status" value="1"/>
</dbReference>
<evidence type="ECO:0000256" key="2">
    <source>
        <dbReference type="ARBA" id="ARBA00023012"/>
    </source>
</evidence>
<dbReference type="InterPro" id="IPR016032">
    <property type="entry name" value="Sig_transdc_resp-reg_C-effctor"/>
</dbReference>
<dbReference type="Pfam" id="PF00486">
    <property type="entry name" value="Trans_reg_C"/>
    <property type="match status" value="1"/>
</dbReference>
<evidence type="ECO:0000259" key="8">
    <source>
        <dbReference type="PROSITE" id="PS50110"/>
    </source>
</evidence>
<dbReference type="SUPFAM" id="SSF46894">
    <property type="entry name" value="C-terminal effector domain of the bipartite response regulators"/>
    <property type="match status" value="1"/>
</dbReference>
<comment type="caution">
    <text evidence="10">The sequence shown here is derived from an EMBL/GenBank/DDBJ whole genome shotgun (WGS) entry which is preliminary data.</text>
</comment>
<dbReference type="InterPro" id="IPR039420">
    <property type="entry name" value="WalR-like"/>
</dbReference>
<keyword evidence="2" id="KW-0902">Two-component regulatory system</keyword>
<name>A0ABT4JLH3_9LACO</name>
<dbReference type="PROSITE" id="PS50110">
    <property type="entry name" value="RESPONSE_REGULATORY"/>
    <property type="match status" value="1"/>
</dbReference>
<feature type="modified residue" description="4-aspartylphosphate" evidence="6">
    <location>
        <position position="51"/>
    </location>
</feature>
<evidence type="ECO:0000256" key="1">
    <source>
        <dbReference type="ARBA" id="ARBA00022553"/>
    </source>
</evidence>
<dbReference type="PROSITE" id="PS51755">
    <property type="entry name" value="OMPR_PHOB"/>
    <property type="match status" value="1"/>
</dbReference>
<protein>
    <submittedName>
        <fullName evidence="10">Response regulator transcription factor</fullName>
    </submittedName>
</protein>